<dbReference type="Gene3D" id="1.50.10.20">
    <property type="match status" value="1"/>
</dbReference>
<dbReference type="InterPro" id="IPR011009">
    <property type="entry name" value="Kinase-like_dom_sf"/>
</dbReference>
<dbReference type="CDD" id="cd04791">
    <property type="entry name" value="LanC_SerThrkinase"/>
    <property type="match status" value="1"/>
</dbReference>
<keyword evidence="7" id="KW-0479">Metal-binding</keyword>
<proteinExistence type="predicted"/>
<dbReference type="EMBL" id="CP006259">
    <property type="protein sequence ID" value="AGS73699.1"/>
    <property type="molecule type" value="Genomic_DNA"/>
</dbReference>
<evidence type="ECO:0000256" key="3">
    <source>
        <dbReference type="ARBA" id="ARBA00022679"/>
    </source>
</evidence>
<dbReference type="SMART" id="SM00220">
    <property type="entry name" value="S_TKc"/>
    <property type="match status" value="1"/>
</dbReference>
<evidence type="ECO:0000256" key="1">
    <source>
        <dbReference type="ARBA" id="ARBA00012513"/>
    </source>
</evidence>
<dbReference type="Pfam" id="PF00069">
    <property type="entry name" value="Pkinase"/>
    <property type="match status" value="1"/>
</dbReference>
<dbReference type="Gene3D" id="3.30.200.20">
    <property type="entry name" value="Phosphorylase Kinase, domain 1"/>
    <property type="match status" value="1"/>
</dbReference>
<feature type="compositionally biased region" description="Polar residues" evidence="8">
    <location>
        <begin position="517"/>
        <end position="526"/>
    </location>
</feature>
<dbReference type="Proteomes" id="UP000015423">
    <property type="component" value="Chromosome"/>
</dbReference>
<evidence type="ECO:0000313" key="12">
    <source>
        <dbReference type="Proteomes" id="UP000015423"/>
    </source>
</evidence>
<dbReference type="CDD" id="cd14014">
    <property type="entry name" value="STKc_PknB_like"/>
    <property type="match status" value="1"/>
</dbReference>
<dbReference type="InterPro" id="IPR057929">
    <property type="entry name" value="RamC_N"/>
</dbReference>
<evidence type="ECO:0000256" key="4">
    <source>
        <dbReference type="ARBA" id="ARBA00022741"/>
    </source>
</evidence>
<keyword evidence="6" id="KW-0067">ATP-binding</keyword>
<dbReference type="STRING" id="1214242.B446_00785"/>
<dbReference type="PANTHER" id="PTHR43289">
    <property type="entry name" value="MITOGEN-ACTIVATED PROTEIN KINASE KINASE KINASE 20-RELATED"/>
    <property type="match status" value="1"/>
</dbReference>
<dbReference type="KEGG" id="sci:B446_00785"/>
<dbReference type="GO" id="GO:0005524">
    <property type="term" value="F:ATP binding"/>
    <property type="evidence" value="ECO:0007669"/>
    <property type="project" value="UniProtKB-KW"/>
</dbReference>
<reference evidence="10" key="3">
    <citation type="submission" date="2015-08" db="EMBL/GenBank/DDBJ databases">
        <authorList>
            <person name="Weber T."/>
            <person name="Iftime D."/>
        </authorList>
    </citation>
    <scope>NUCLEOTIDE SEQUENCE</scope>
    <source>
        <strain evidence="10">Tu 365</strain>
    </source>
</reference>
<dbReference type="GO" id="GO:0046872">
    <property type="term" value="F:metal ion binding"/>
    <property type="evidence" value="ECO:0007669"/>
    <property type="project" value="UniProtKB-KW"/>
</dbReference>
<sequence>MTSHATGVDLESLCRRALEATGTGARWTVDAGEVWCRLTPACGMRLRQGWKLHVSATSVSAPQVLVRALDVLLGEESGFKFVRSLEQVSALNSRATPRGSAGKFITVYPPSDEAAARVALALHRATAGLAGPRILSDQPYAPQSLVHYRYGAFVGRRRVSEQGLLVWFIEDPDGNPVEDKRTGQYCPPPWAVSPFPASVPAPPRRTEPPSGPVLLGGRFAVREAIRHTNKGGVYRGTDVTTSAPVVIKEARPHVEGDMAGSDVRDWLRAEARILEKLKHTGLAPEPLAVFEIGGHVFLAQEEVPGVPLRTWVAERFRDVGAARYRVEALAQVERLVDLVAAAHACGCVLRDFTPGNVMVRPDGELRLIDLELAVLTDEVMLPTRVGTPGFSAPERLKDAAVCPTADYYSLGATVCFVLAGKVPQLLPEEPDTTAAEERLEQWLAACAPRLRLPGGLQDMILNLMKDDPGARWDPDRAREALHRALPPAGAILPPLGTETLPRDGEGGTGLPGHESGQPGQRTTLPSPGTETLHGGGTGLPGFGTKALPQDGVDLPSPGTRTPPEDGADPARRGSGLPGGVVALPVDSAEGKPGGTGLSRQGGSLSHPRYPASAPVPVSASAAVPVGGVASVAGSDTVVEAAAAGMVEHLLDTMAPEGGVRLWPVSTLAGETGPCTVQQGAAGVLAVLTRCFELTGDPRLPEVISTAGRWIAARTDTRAIRPGLHFGGRGTAWALYEAGRAVAERRLTDHALALALAAVEPTASHDITHGTAGSGLAAAHLWQRTGDERLAELVTAAADRLAAAAQAEPSGVSWPVPAEAVSQEAGKRYLGFAHGSAGIGSFLLAAADVSERPEHLELAVAAGEHLVAHAVRVGEAVQWPAQATDPPTAPYWCHGSAGIGSFLIRLWQRTGDGRYADLARGAAHAVMERASRAAVAQCHGLAGNGDFLLDMAEATGESAYHAMAEELARLLVCERARRTTHVVFPNEYGEISTSWSDGAAGILAFLLRTRHHDSRHWMVQQPG</sequence>
<evidence type="ECO:0000256" key="6">
    <source>
        <dbReference type="ARBA" id="ARBA00022840"/>
    </source>
</evidence>
<dbReference type="GO" id="GO:0004674">
    <property type="term" value="F:protein serine/threonine kinase activity"/>
    <property type="evidence" value="ECO:0007669"/>
    <property type="project" value="UniProtKB-KW"/>
</dbReference>
<feature type="domain" description="Protein kinase" evidence="9">
    <location>
        <begin position="219"/>
        <end position="485"/>
    </location>
</feature>
<evidence type="ECO:0000256" key="7">
    <source>
        <dbReference type="PIRSR" id="PIRSR607822-1"/>
    </source>
</evidence>
<dbReference type="Pfam" id="PF25816">
    <property type="entry name" value="RamC_N"/>
    <property type="match status" value="1"/>
</dbReference>
<dbReference type="Pfam" id="PF05147">
    <property type="entry name" value="LANC_like"/>
    <property type="match status" value="1"/>
</dbReference>
<keyword evidence="12" id="KW-1185">Reference proteome</keyword>
<name>S5VEY1_STRC3</name>
<dbReference type="AlphaFoldDB" id="S5VEY1"/>
<feature type="binding site" evidence="7">
    <location>
        <position position="938"/>
    </location>
    <ligand>
        <name>Zn(2+)</name>
        <dbReference type="ChEBI" id="CHEBI:29105"/>
    </ligand>
</feature>
<dbReference type="eggNOG" id="COG0515">
    <property type="taxonomic scope" value="Bacteria"/>
</dbReference>
<reference evidence="12" key="1">
    <citation type="submission" date="2012-10" db="EMBL/GenBank/DDBJ databases">
        <title>The complete genome sequence of Streptomyces collinus Tu 365.</title>
        <authorList>
            <person name="Ruckert C."/>
            <person name="Szczepanowski R."/>
            <person name="Goesmann A."/>
            <person name="Pross E.K."/>
            <person name="Musiol E.M."/>
            <person name="Blin K."/>
            <person name="Wohlleben W."/>
            <person name="Puhler A."/>
            <person name="Weber T."/>
            <person name="Kalinowski J."/>
        </authorList>
    </citation>
    <scope>NUCLEOTIDE SEQUENCE [LARGE SCALE GENOMIC DNA]</scope>
    <source>
        <strain evidence="12">DSM 40733 / Tue 365</strain>
    </source>
</reference>
<dbReference type="eggNOG" id="COG4403">
    <property type="taxonomic scope" value="Bacteria"/>
</dbReference>
<dbReference type="InterPro" id="IPR058053">
    <property type="entry name" value="RamC_C"/>
</dbReference>
<accession>S5VEY1</accession>
<evidence type="ECO:0000256" key="2">
    <source>
        <dbReference type="ARBA" id="ARBA00022527"/>
    </source>
</evidence>
<evidence type="ECO:0000313" key="11">
    <source>
        <dbReference type="EMBL" id="AGS73699.1"/>
    </source>
</evidence>
<dbReference type="RefSeq" id="WP_020937482.1">
    <property type="nucleotide sequence ID" value="NC_021985.1"/>
</dbReference>
<keyword evidence="4" id="KW-0547">Nucleotide-binding</keyword>
<keyword evidence="7" id="KW-0862">Zinc</keyword>
<dbReference type="GO" id="GO:0031179">
    <property type="term" value="P:peptide modification"/>
    <property type="evidence" value="ECO:0007669"/>
    <property type="project" value="InterPro"/>
</dbReference>
<dbReference type="Gene3D" id="1.10.510.10">
    <property type="entry name" value="Transferase(Phosphotransferase) domain 1"/>
    <property type="match status" value="1"/>
</dbReference>
<dbReference type="PROSITE" id="PS50011">
    <property type="entry name" value="PROTEIN_KINASE_DOM"/>
    <property type="match status" value="1"/>
</dbReference>
<dbReference type="EMBL" id="CP006259">
    <property type="protein sequence ID" value="AGS66995.1"/>
    <property type="molecule type" value="Genomic_DNA"/>
</dbReference>
<dbReference type="PATRIC" id="fig|1214242.5.peg.160"/>
<organism evidence="10 12">
    <name type="scientific">Streptomyces collinus (strain DSM 40733 / Tue 365)</name>
    <dbReference type="NCBI Taxonomy" id="1214242"/>
    <lineage>
        <taxon>Bacteria</taxon>
        <taxon>Bacillati</taxon>
        <taxon>Actinomycetota</taxon>
        <taxon>Actinomycetes</taxon>
        <taxon>Kitasatosporales</taxon>
        <taxon>Streptomycetaceae</taxon>
        <taxon>Streptomyces</taxon>
    </lineage>
</organism>
<evidence type="ECO:0000313" key="10">
    <source>
        <dbReference type="EMBL" id="AGS66995.1"/>
    </source>
</evidence>
<keyword evidence="5" id="KW-0418">Kinase</keyword>
<dbReference type="InterPro" id="IPR000719">
    <property type="entry name" value="Prot_kinase_dom"/>
</dbReference>
<dbReference type="EC" id="2.7.11.1" evidence="1"/>
<evidence type="ECO:0000256" key="8">
    <source>
        <dbReference type="SAM" id="MobiDB-lite"/>
    </source>
</evidence>
<dbReference type="SMART" id="SM01260">
    <property type="entry name" value="LANC_like"/>
    <property type="match status" value="1"/>
</dbReference>
<feature type="region of interest" description="Disordered" evidence="8">
    <location>
        <begin position="488"/>
        <end position="610"/>
    </location>
</feature>
<evidence type="ECO:0000256" key="5">
    <source>
        <dbReference type="ARBA" id="ARBA00022777"/>
    </source>
</evidence>
<keyword evidence="2" id="KW-0723">Serine/threonine-protein kinase</keyword>
<evidence type="ECO:0000259" key="9">
    <source>
        <dbReference type="PROSITE" id="PS50011"/>
    </source>
</evidence>
<dbReference type="InterPro" id="IPR007822">
    <property type="entry name" value="LANC-like"/>
</dbReference>
<feature type="binding site" evidence="7">
    <location>
        <position position="937"/>
    </location>
    <ligand>
        <name>Zn(2+)</name>
        <dbReference type="ChEBI" id="CHEBI:29105"/>
    </ligand>
</feature>
<dbReference type="SUPFAM" id="SSF56112">
    <property type="entry name" value="Protein kinase-like (PK-like)"/>
    <property type="match status" value="1"/>
</dbReference>
<gene>
    <name evidence="10" type="primary">stcL</name>
    <name evidence="10" type="ORF">B446_00785</name>
    <name evidence="11" type="ORF">B446_34505</name>
</gene>
<reference evidence="10 12" key="2">
    <citation type="journal article" date="2013" name="J. Biotechnol.">
        <title>Complete genome sequence of the kirromycin producer Streptomyces collinus Tu 365 consisting of a linear chromosome and two linear plasmids.</title>
        <authorList>
            <person name="Ruckert C."/>
            <person name="Szczepanowski R."/>
            <person name="Albersmeier A."/>
            <person name="Goesmann A."/>
            <person name="Iftime D."/>
            <person name="Musiol E.M."/>
            <person name="Blin K."/>
            <person name="Wohlleben W."/>
            <person name="Puhler A."/>
            <person name="Kalinowski J."/>
            <person name="Weber T."/>
        </authorList>
    </citation>
    <scope>NUCLEOTIDE SEQUENCE [LARGE SCALE GENOMIC DNA]</scope>
    <source>
        <strain evidence="12">DSM 40733 / Tue 365</strain>
        <strain evidence="10">Tu 365</strain>
    </source>
</reference>
<keyword evidence="3" id="KW-0808">Transferase</keyword>
<dbReference type="KEGG" id="sci:B446_34505"/>
<feature type="binding site" evidence="7">
    <location>
        <position position="892"/>
    </location>
    <ligand>
        <name>Zn(2+)</name>
        <dbReference type="ChEBI" id="CHEBI:29105"/>
    </ligand>
</feature>
<dbReference type="SUPFAM" id="SSF158745">
    <property type="entry name" value="LanC-like"/>
    <property type="match status" value="1"/>
</dbReference>
<dbReference type="NCBIfam" id="NF038150">
    <property type="entry name" value="lanthi_synth_IV"/>
    <property type="match status" value="1"/>
</dbReference>
<dbReference type="PRINTS" id="PR01950">
    <property type="entry name" value="LANCSUPER"/>
</dbReference>
<dbReference type="HOGENOM" id="CLU_014914_0_0_11"/>
<dbReference type="PANTHER" id="PTHR43289:SF6">
    <property type="entry name" value="SERINE_THREONINE-PROTEIN KINASE NEKL-3"/>
    <property type="match status" value="1"/>
</dbReference>
<protein>
    <recommendedName>
        <fullName evidence="1">non-specific serine/threonine protein kinase</fullName>
        <ecNumber evidence="1">2.7.11.1</ecNumber>
    </recommendedName>
</protein>